<reference evidence="1 2" key="1">
    <citation type="submission" date="2012-08" db="EMBL/GenBank/DDBJ databases">
        <title>Whole genome shotgun sequence of Austwickia chelonae NBRC 105200.</title>
        <authorList>
            <person name="Yoshida I."/>
            <person name="Hosoyama A."/>
            <person name="Tsuchikane K."/>
            <person name="Katsumata H."/>
            <person name="Ando Y."/>
            <person name="Ohji S."/>
            <person name="Hamada M."/>
            <person name="Tamura T."/>
            <person name="Yamazoe A."/>
            <person name="Yamazaki S."/>
            <person name="Fujita N."/>
        </authorList>
    </citation>
    <scope>NUCLEOTIDE SEQUENCE [LARGE SCALE GENOMIC DNA]</scope>
    <source>
        <strain evidence="1 2">NBRC 105200</strain>
    </source>
</reference>
<sequence length="168" mass="18061">MDIDTAAEATTVTKKTVAKVRPPRHVHPSLLPAMAERDMLTVFAAGQDVPPLAPRTVRLEGDQIVQVDGVSPDEDLFVIPISYQGVLPEDAGAHLARDMFTLSLVASAHPGSRAVLLFACEEARDSAKALVGGLDRRGEISLEVVDLGVEWRERLVEGVRPAGRHRAG</sequence>
<gene>
    <name evidence="1" type="ORF">AUCHE_24_00050</name>
</gene>
<evidence type="ECO:0000313" key="2">
    <source>
        <dbReference type="Proteomes" id="UP000008495"/>
    </source>
</evidence>
<dbReference type="OrthoDB" id="7062541at2"/>
<protein>
    <submittedName>
        <fullName evidence="1">Uncharacterized protein</fullName>
    </submittedName>
</protein>
<comment type="caution">
    <text evidence="1">The sequence shown here is derived from an EMBL/GenBank/DDBJ whole genome shotgun (WGS) entry which is preliminary data.</text>
</comment>
<dbReference type="Proteomes" id="UP000008495">
    <property type="component" value="Unassembled WGS sequence"/>
</dbReference>
<keyword evidence="2" id="KW-1185">Reference proteome</keyword>
<name>K6WBZ3_9MICO</name>
<dbReference type="AlphaFoldDB" id="K6WBZ3"/>
<dbReference type="EMBL" id="BAGZ01000024">
    <property type="protein sequence ID" value="GAB79352.1"/>
    <property type="molecule type" value="Genomic_DNA"/>
</dbReference>
<evidence type="ECO:0000313" key="1">
    <source>
        <dbReference type="EMBL" id="GAB79352.1"/>
    </source>
</evidence>
<dbReference type="STRING" id="100225.SAMN05421595_3106"/>
<proteinExistence type="predicted"/>
<accession>K6WBZ3</accession>
<dbReference type="RefSeq" id="WP_006504110.1">
    <property type="nucleotide sequence ID" value="NZ_BAGZ01000024.1"/>
</dbReference>
<organism evidence="1 2">
    <name type="scientific">Austwickia chelonae NBRC 105200</name>
    <dbReference type="NCBI Taxonomy" id="1184607"/>
    <lineage>
        <taxon>Bacteria</taxon>
        <taxon>Bacillati</taxon>
        <taxon>Actinomycetota</taxon>
        <taxon>Actinomycetes</taxon>
        <taxon>Micrococcales</taxon>
        <taxon>Dermatophilaceae</taxon>
        <taxon>Austwickia</taxon>
    </lineage>
</organism>